<sequence>MFPSYRHNYKYVPKCMFAGALTCGSRMSGTKASIVCDLHFDKIFRMKVQDDLLVSSSGQITPTKLVFTEDPGDPSNVMPFPFKFTNNNTELCLDDNALIGLIHNFIVSNSNLRHVQQEDIDRIVHILATWISSGQYVNLASGNSPMDFLQFTYAYENHLQKSWEKCWITVMDDNQSTFNFPMSKMPIFYQVLFDHMECSTIKSSNASIPIIGIPPNIVLNSKEMKFVTLKTDGPNKIFLHKDGATFASPIIMAGVREVASGTSTNPLTRVGGIYEMKPKVPSIC</sequence>
<gene>
    <name evidence="1" type="ORF">FpNV_016</name>
</gene>
<dbReference type="EMBL" id="PP955094">
    <property type="protein sequence ID" value="XCH39261.1"/>
    <property type="molecule type" value="Genomic_DNA"/>
</dbReference>
<organism evidence="1">
    <name type="scientific">Faxonius propinquus nudivirus</name>
    <dbReference type="NCBI Taxonomy" id="3139431"/>
    <lineage>
        <taxon>Viruses</taxon>
        <taxon>Viruses incertae sedis</taxon>
        <taxon>Naldaviricetes</taxon>
        <taxon>Lefavirales</taxon>
        <taxon>Nudiviridae</taxon>
    </lineage>
</organism>
<proteinExistence type="predicted"/>
<name>A0AAU8GBW1_9VIRU</name>
<protein>
    <submittedName>
        <fullName evidence="1">Uncharacterized protein</fullName>
    </submittedName>
</protein>
<evidence type="ECO:0000313" key="1">
    <source>
        <dbReference type="EMBL" id="XCH39261.1"/>
    </source>
</evidence>
<reference evidence="1" key="1">
    <citation type="submission" date="2024-06" db="EMBL/GenBank/DDBJ databases">
        <title>North American crayfish harbour diverse members of the Nudiviridae.</title>
        <authorList>
            <person name="Stratton C."/>
            <person name="Bojko J."/>
        </authorList>
    </citation>
    <scope>NUCLEOTIDE SEQUENCE</scope>
    <source>
        <strain evidence="1">142H</strain>
    </source>
</reference>
<accession>A0AAU8GBW1</accession>